<comment type="caution">
    <text evidence="3">The sequence shown here is derived from an EMBL/GenBank/DDBJ whole genome shotgun (WGS) entry which is preliminary data.</text>
</comment>
<feature type="domain" description="HTH cro/C1-type" evidence="2">
    <location>
        <begin position="7"/>
        <end position="61"/>
    </location>
</feature>
<dbReference type="SMART" id="SM00530">
    <property type="entry name" value="HTH_XRE"/>
    <property type="match status" value="1"/>
</dbReference>
<evidence type="ECO:0000259" key="2">
    <source>
        <dbReference type="PROSITE" id="PS50943"/>
    </source>
</evidence>
<gene>
    <name evidence="3" type="ORF">B0E34_02895</name>
</gene>
<dbReference type="AlphaFoldDB" id="A0A202CB59"/>
<dbReference type="Proteomes" id="UP000196355">
    <property type="component" value="Unassembled WGS sequence"/>
</dbReference>
<dbReference type="SUPFAM" id="SSF47413">
    <property type="entry name" value="lambda repressor-like DNA-binding domains"/>
    <property type="match status" value="1"/>
</dbReference>
<accession>A0A202CB59</accession>
<dbReference type="GO" id="GO:0003677">
    <property type="term" value="F:DNA binding"/>
    <property type="evidence" value="ECO:0007669"/>
    <property type="project" value="UniProtKB-KW"/>
</dbReference>
<dbReference type="CDD" id="cd00093">
    <property type="entry name" value="HTH_XRE"/>
    <property type="match status" value="1"/>
</dbReference>
<dbReference type="Pfam" id="PF12844">
    <property type="entry name" value="HTH_19"/>
    <property type="match status" value="1"/>
</dbReference>
<dbReference type="InterPro" id="IPR001387">
    <property type="entry name" value="Cro/C1-type_HTH"/>
</dbReference>
<protein>
    <recommendedName>
        <fullName evidence="2">HTH cro/C1-type domain-containing protein</fullName>
    </recommendedName>
</protein>
<keyword evidence="4" id="KW-1185">Reference proteome</keyword>
<dbReference type="PROSITE" id="PS50943">
    <property type="entry name" value="HTH_CROC1"/>
    <property type="match status" value="1"/>
</dbReference>
<evidence type="ECO:0000256" key="1">
    <source>
        <dbReference type="ARBA" id="ARBA00023125"/>
    </source>
</evidence>
<dbReference type="RefSeq" id="WP_087706592.1">
    <property type="nucleotide sequence ID" value="NZ_MVAG01000071.1"/>
</dbReference>
<organism evidence="3 4">
    <name type="scientific">Chryseobacterium mucoviscidosis</name>
    <dbReference type="NCBI Taxonomy" id="1945581"/>
    <lineage>
        <taxon>Bacteria</taxon>
        <taxon>Pseudomonadati</taxon>
        <taxon>Bacteroidota</taxon>
        <taxon>Flavobacteriia</taxon>
        <taxon>Flavobacteriales</taxon>
        <taxon>Weeksellaceae</taxon>
        <taxon>Chryseobacterium group</taxon>
        <taxon>Chryseobacterium</taxon>
    </lineage>
</organism>
<proteinExistence type="predicted"/>
<sequence length="119" mass="13557">MGVGTNLKRLRSKTKFSQQEIADMLGLDRNTYTNWENEATDIKSQYIPKLAEIFQVKIQDLFEDGQKSTVSNSQDNFEMHDNSIGQKDFQQGIIINITDSEAAKVISSQLEELIKSLKK</sequence>
<reference evidence="4" key="1">
    <citation type="submission" date="2017-02" db="EMBL/GenBank/DDBJ databases">
        <authorList>
            <person name="Tetz G."/>
            <person name="Tetz V."/>
        </authorList>
    </citation>
    <scope>NUCLEOTIDE SEQUENCE [LARGE SCALE GENOMIC DNA]</scope>
    <source>
        <strain evidence="4">VT16-26</strain>
    </source>
</reference>
<dbReference type="Gene3D" id="1.10.260.40">
    <property type="entry name" value="lambda repressor-like DNA-binding domains"/>
    <property type="match status" value="1"/>
</dbReference>
<dbReference type="InterPro" id="IPR010982">
    <property type="entry name" value="Lambda_DNA-bd_dom_sf"/>
</dbReference>
<evidence type="ECO:0000313" key="4">
    <source>
        <dbReference type="Proteomes" id="UP000196355"/>
    </source>
</evidence>
<keyword evidence="1" id="KW-0238">DNA-binding</keyword>
<dbReference type="PANTHER" id="PTHR46558">
    <property type="entry name" value="TRACRIPTIONAL REGULATORY PROTEIN-RELATED-RELATED"/>
    <property type="match status" value="1"/>
</dbReference>
<evidence type="ECO:0000313" key="3">
    <source>
        <dbReference type="EMBL" id="OVE60792.1"/>
    </source>
</evidence>
<dbReference type="PANTHER" id="PTHR46558:SF11">
    <property type="entry name" value="HTH-TYPE TRANSCRIPTIONAL REGULATOR XRE"/>
    <property type="match status" value="1"/>
</dbReference>
<dbReference type="EMBL" id="MVAG01000071">
    <property type="protein sequence ID" value="OVE60792.1"/>
    <property type="molecule type" value="Genomic_DNA"/>
</dbReference>
<name>A0A202CB59_9FLAO</name>